<feature type="domain" description="NUDE" evidence="9">
    <location>
        <begin position="156"/>
        <end position="325"/>
    </location>
</feature>
<feature type="compositionally biased region" description="Polar residues" evidence="8">
    <location>
        <begin position="243"/>
        <end position="258"/>
    </location>
</feature>
<evidence type="ECO:0000256" key="7">
    <source>
        <dbReference type="SAM" id="Coils"/>
    </source>
</evidence>
<dbReference type="Pfam" id="PF04880">
    <property type="entry name" value="NUDE_C"/>
    <property type="match status" value="1"/>
</dbReference>
<feature type="compositionally biased region" description="Polar residues" evidence="8">
    <location>
        <begin position="463"/>
        <end position="478"/>
    </location>
</feature>
<evidence type="ECO:0000256" key="6">
    <source>
        <dbReference type="ARBA" id="ARBA00023212"/>
    </source>
</evidence>
<dbReference type="OrthoDB" id="5877028at2759"/>
<dbReference type="GO" id="GO:0047496">
    <property type="term" value="P:vesicle transport along microtubule"/>
    <property type="evidence" value="ECO:0007669"/>
    <property type="project" value="TreeGrafter"/>
</dbReference>
<dbReference type="GO" id="GO:0000776">
    <property type="term" value="C:kinetochore"/>
    <property type="evidence" value="ECO:0007669"/>
    <property type="project" value="TreeGrafter"/>
</dbReference>
<comment type="subcellular location">
    <subcellularLocation>
        <location evidence="1">Cytoplasm</location>
        <location evidence="1">Cytoskeleton</location>
    </subcellularLocation>
</comment>
<dbReference type="GO" id="GO:0005874">
    <property type="term" value="C:microtubule"/>
    <property type="evidence" value="ECO:0007669"/>
    <property type="project" value="UniProtKB-KW"/>
</dbReference>
<keyword evidence="6" id="KW-0206">Cytoskeleton</keyword>
<feature type="region of interest" description="Disordered" evidence="8">
    <location>
        <begin position="221"/>
        <end position="611"/>
    </location>
</feature>
<organism evidence="10 11">
    <name type="scientific">Phaeomoniella chlamydospora</name>
    <name type="common">Phaeoacremonium chlamydosporum</name>
    <dbReference type="NCBI Taxonomy" id="158046"/>
    <lineage>
        <taxon>Eukaryota</taxon>
        <taxon>Fungi</taxon>
        <taxon>Dikarya</taxon>
        <taxon>Ascomycota</taxon>
        <taxon>Pezizomycotina</taxon>
        <taxon>Eurotiomycetes</taxon>
        <taxon>Chaetothyriomycetidae</taxon>
        <taxon>Phaeomoniellales</taxon>
        <taxon>Phaeomoniellaceae</taxon>
        <taxon>Phaeomoniella</taxon>
    </lineage>
</organism>
<dbReference type="Proteomes" id="UP000053317">
    <property type="component" value="Unassembled WGS sequence"/>
</dbReference>
<dbReference type="EMBL" id="LCWF01000085">
    <property type="protein sequence ID" value="KKY21440.1"/>
    <property type="molecule type" value="Genomic_DNA"/>
</dbReference>
<feature type="compositionally biased region" description="Polar residues" evidence="8">
    <location>
        <begin position="436"/>
        <end position="447"/>
    </location>
</feature>
<evidence type="ECO:0000259" key="9">
    <source>
        <dbReference type="Pfam" id="PF04880"/>
    </source>
</evidence>
<feature type="compositionally biased region" description="Low complexity" evidence="8">
    <location>
        <begin position="426"/>
        <end position="435"/>
    </location>
</feature>
<feature type="compositionally biased region" description="Polar residues" evidence="8">
    <location>
        <begin position="539"/>
        <end position="550"/>
    </location>
</feature>
<dbReference type="GO" id="GO:0007059">
    <property type="term" value="P:chromosome segregation"/>
    <property type="evidence" value="ECO:0007669"/>
    <property type="project" value="TreeGrafter"/>
</dbReference>
<accession>A0A0G2GXR8</accession>
<keyword evidence="3" id="KW-0963">Cytoplasm</keyword>
<reference evidence="10 11" key="1">
    <citation type="submission" date="2015-05" db="EMBL/GenBank/DDBJ databases">
        <title>Distinctive expansion of gene families associated with plant cell wall degradation and secondary metabolism in the genomes of grapevine trunk pathogens.</title>
        <authorList>
            <person name="Lawrence D.P."/>
            <person name="Travadon R."/>
            <person name="Rolshausen P.E."/>
            <person name="Baumgartner K."/>
        </authorList>
    </citation>
    <scope>NUCLEOTIDE SEQUENCE [LARGE SCALE GENOMIC DNA]</scope>
    <source>
        <strain evidence="10">UCRPC4</strain>
    </source>
</reference>
<evidence type="ECO:0000256" key="5">
    <source>
        <dbReference type="ARBA" id="ARBA00023054"/>
    </source>
</evidence>
<evidence type="ECO:0000256" key="2">
    <source>
        <dbReference type="ARBA" id="ARBA00007429"/>
    </source>
</evidence>
<dbReference type="InterPro" id="IPR006964">
    <property type="entry name" value="NUDE_dom"/>
</dbReference>
<evidence type="ECO:0000256" key="3">
    <source>
        <dbReference type="ARBA" id="ARBA00022490"/>
    </source>
</evidence>
<evidence type="ECO:0000313" key="10">
    <source>
        <dbReference type="EMBL" id="KKY21440.1"/>
    </source>
</evidence>
<dbReference type="PANTHER" id="PTHR10921">
    <property type="entry name" value="NUCLEAR DISTRIBUTION PROTEIN NUDE HOMOLOG 1"/>
    <property type="match status" value="1"/>
</dbReference>
<dbReference type="GO" id="GO:0051642">
    <property type="term" value="P:centrosome localization"/>
    <property type="evidence" value="ECO:0007669"/>
    <property type="project" value="TreeGrafter"/>
</dbReference>
<evidence type="ECO:0000256" key="1">
    <source>
        <dbReference type="ARBA" id="ARBA00004245"/>
    </source>
</evidence>
<keyword evidence="5 7" id="KW-0175">Coiled coil</keyword>
<feature type="compositionally biased region" description="Polar residues" evidence="8">
    <location>
        <begin position="573"/>
        <end position="589"/>
    </location>
</feature>
<feature type="coiled-coil region" evidence="7">
    <location>
        <begin position="44"/>
        <end position="219"/>
    </location>
</feature>
<reference evidence="10 11" key="2">
    <citation type="submission" date="2015-05" db="EMBL/GenBank/DDBJ databases">
        <authorList>
            <person name="Morales-Cruz A."/>
            <person name="Amrine K.C."/>
            <person name="Cantu D."/>
        </authorList>
    </citation>
    <scope>NUCLEOTIDE SEQUENCE [LARGE SCALE GENOMIC DNA]</scope>
    <source>
        <strain evidence="10">UCRPC4</strain>
    </source>
</reference>
<keyword evidence="4" id="KW-0493">Microtubule</keyword>
<dbReference type="PANTHER" id="PTHR10921:SF1">
    <property type="entry name" value="NUCLEAR DISTRIBUTION PROTEIN NUDE HOMOLOG"/>
    <property type="match status" value="1"/>
</dbReference>
<proteinExistence type="inferred from homology"/>
<evidence type="ECO:0000256" key="8">
    <source>
        <dbReference type="SAM" id="MobiDB-lite"/>
    </source>
</evidence>
<gene>
    <name evidence="10" type="ORF">UCRPC4_g03703</name>
</gene>
<feature type="compositionally biased region" description="Acidic residues" evidence="8">
    <location>
        <begin position="523"/>
        <end position="533"/>
    </location>
</feature>
<name>A0A0G2GXR8_PHACM</name>
<comment type="caution">
    <text evidence="10">The sequence shown here is derived from an EMBL/GenBank/DDBJ whole genome shotgun (WGS) entry which is preliminary data.</text>
</comment>
<dbReference type="GO" id="GO:0000132">
    <property type="term" value="P:establishment of mitotic spindle orientation"/>
    <property type="evidence" value="ECO:0007669"/>
    <property type="project" value="TreeGrafter"/>
</dbReference>
<comment type="similarity">
    <text evidence="2">Belongs to the nudE family.</text>
</comment>
<keyword evidence="11" id="KW-1185">Reference proteome</keyword>
<dbReference type="InterPro" id="IPR033494">
    <property type="entry name" value="NUDE"/>
</dbReference>
<dbReference type="GO" id="GO:0008017">
    <property type="term" value="F:microtubule binding"/>
    <property type="evidence" value="ECO:0007669"/>
    <property type="project" value="InterPro"/>
</dbReference>
<dbReference type="GO" id="GO:0005871">
    <property type="term" value="C:kinesin complex"/>
    <property type="evidence" value="ECO:0007669"/>
    <property type="project" value="TreeGrafter"/>
</dbReference>
<dbReference type="Gene3D" id="6.10.250.1080">
    <property type="match status" value="1"/>
</dbReference>
<dbReference type="GO" id="GO:0007020">
    <property type="term" value="P:microtubule nucleation"/>
    <property type="evidence" value="ECO:0007669"/>
    <property type="project" value="TreeGrafter"/>
</dbReference>
<evidence type="ECO:0000313" key="11">
    <source>
        <dbReference type="Proteomes" id="UP000053317"/>
    </source>
</evidence>
<dbReference type="AlphaFoldDB" id="A0A0G2GXR8"/>
<protein>
    <submittedName>
        <fullName evidence="10">Putative nuclear distribution protein</fullName>
    </submittedName>
</protein>
<feature type="compositionally biased region" description="Polar residues" evidence="8">
    <location>
        <begin position="327"/>
        <end position="340"/>
    </location>
</feature>
<evidence type="ECO:0000256" key="4">
    <source>
        <dbReference type="ARBA" id="ARBA00022701"/>
    </source>
</evidence>
<sequence>MTIIVLTLFGCLDTHFQPSAFEMALSDDVPSSPPNATTSAEDALSYYKAQYEALEAELADFQETSRALEADLEKDIDASEKRERQLKEKADNLQYEVDEWKAKYKQAKSESGSVQNKLQKEITTLRDQNRTLQLKLRDIEVANDDFERQARNTESSLEDLESKYNVAIERGVMLEEEVRVGEQEREQLRIETQRLRDELSDMKIEAEIIKEKLQNAEQSLAERPTMVSMESVPVPQSPRSEKSQTTTASSPIHTPPTKSVSSGPSDVPTPPSPPSSETSGTAPKPFVTPSIPKSRLSTNGNATPRPIAQPTRPAVRHSRGPSIPVTGRTTPSMNFRSSLSKPLPVPRQPGLPQSNSIYQLRNLRGKMQRLEERVHSAKSKLPAPITTPPRASPRSGSALGHNIPSSVTVRSSRRRTGTSSINGSQAASEISASEETPSLRQKPSRLSFNRPPPTPTRHESRPASRTSNVSSSHRQSGVNPYGHGRPGSRQSISGARTPLGYHAPNASTDRIRPKSSLSSYDGANDDIDEEPADGGDSMITPTPRRSTFGRTSDVGLPASAIPTPAALKKRESVGSNRVPTISRRISSAGLTGDMRPGSRTEGPLEDVDETY</sequence>